<comment type="caution">
    <text evidence="8">The sequence shown here is derived from an EMBL/GenBank/DDBJ whole genome shotgun (WGS) entry which is preliminary data.</text>
</comment>
<evidence type="ECO:0000256" key="2">
    <source>
        <dbReference type="ARBA" id="ARBA00013187"/>
    </source>
</evidence>
<reference evidence="8 9" key="1">
    <citation type="submission" date="2018-09" db="EMBL/GenBank/DDBJ databases">
        <title>YIM 75507 draft genome.</title>
        <authorList>
            <person name="Tang S."/>
            <person name="Feng Y."/>
        </authorList>
    </citation>
    <scope>NUCLEOTIDE SEQUENCE [LARGE SCALE GENOMIC DNA]</scope>
    <source>
        <strain evidence="8 9">YIM 75507</strain>
    </source>
</reference>
<organism evidence="8 9">
    <name type="scientific">Bailinhaonella thermotolerans</name>
    <dbReference type="NCBI Taxonomy" id="1070861"/>
    <lineage>
        <taxon>Bacteria</taxon>
        <taxon>Bacillati</taxon>
        <taxon>Actinomycetota</taxon>
        <taxon>Actinomycetes</taxon>
        <taxon>Streptosporangiales</taxon>
        <taxon>Streptosporangiaceae</taxon>
        <taxon>Bailinhaonella</taxon>
    </lineage>
</organism>
<dbReference type="SUPFAM" id="SSF53383">
    <property type="entry name" value="PLP-dependent transferases"/>
    <property type="match status" value="1"/>
</dbReference>
<dbReference type="EMBL" id="QZEY01000019">
    <property type="protein sequence ID" value="RJL23300.1"/>
    <property type="molecule type" value="Genomic_DNA"/>
</dbReference>
<dbReference type="EC" id="2.3.1.47" evidence="2"/>
<keyword evidence="4 6" id="KW-0663">Pyridoxal phosphate</keyword>
<comment type="catalytic activity">
    <reaction evidence="5">
        <text>6-carboxyhexanoyl-[ACP] + L-alanine + H(+) = (8S)-8-amino-7-oxononanoate + holo-[ACP] + CO2</text>
        <dbReference type="Rhea" id="RHEA:42288"/>
        <dbReference type="Rhea" id="RHEA-COMP:9685"/>
        <dbReference type="Rhea" id="RHEA-COMP:9955"/>
        <dbReference type="ChEBI" id="CHEBI:15378"/>
        <dbReference type="ChEBI" id="CHEBI:16526"/>
        <dbReference type="ChEBI" id="CHEBI:57972"/>
        <dbReference type="ChEBI" id="CHEBI:64479"/>
        <dbReference type="ChEBI" id="CHEBI:78846"/>
        <dbReference type="ChEBI" id="CHEBI:149468"/>
        <dbReference type="EC" id="2.3.1.47"/>
    </reaction>
</comment>
<dbReference type="InterPro" id="IPR004839">
    <property type="entry name" value="Aminotransferase_I/II_large"/>
</dbReference>
<dbReference type="Pfam" id="PF00155">
    <property type="entry name" value="Aminotran_1_2"/>
    <property type="match status" value="1"/>
</dbReference>
<dbReference type="InterPro" id="IPR050087">
    <property type="entry name" value="AON_synthase_class-II"/>
</dbReference>
<keyword evidence="3 8" id="KW-0808">Transferase</keyword>
<keyword evidence="9" id="KW-1185">Reference proteome</keyword>
<evidence type="ECO:0000256" key="1">
    <source>
        <dbReference type="ARBA" id="ARBA00001933"/>
    </source>
</evidence>
<dbReference type="PROSITE" id="PS00599">
    <property type="entry name" value="AA_TRANSFER_CLASS_2"/>
    <property type="match status" value="1"/>
</dbReference>
<accession>A0A3A4AB69</accession>
<comment type="cofactor">
    <cofactor evidence="1 6">
        <name>pyridoxal 5'-phosphate</name>
        <dbReference type="ChEBI" id="CHEBI:597326"/>
    </cofactor>
</comment>
<dbReference type="InterPro" id="IPR001917">
    <property type="entry name" value="Aminotrans_II_pyridoxalP_BS"/>
</dbReference>
<evidence type="ECO:0000313" key="9">
    <source>
        <dbReference type="Proteomes" id="UP000265768"/>
    </source>
</evidence>
<dbReference type="PANTHER" id="PTHR13693:SF3">
    <property type="entry name" value="LD36009P"/>
    <property type="match status" value="1"/>
</dbReference>
<dbReference type="PANTHER" id="PTHR13693">
    <property type="entry name" value="CLASS II AMINOTRANSFERASE/8-AMINO-7-OXONONANOATE SYNTHASE"/>
    <property type="match status" value="1"/>
</dbReference>
<evidence type="ECO:0000256" key="5">
    <source>
        <dbReference type="ARBA" id="ARBA00047715"/>
    </source>
</evidence>
<evidence type="ECO:0000256" key="3">
    <source>
        <dbReference type="ARBA" id="ARBA00022679"/>
    </source>
</evidence>
<dbReference type="Gene3D" id="3.90.1150.10">
    <property type="entry name" value="Aspartate Aminotransferase, domain 1"/>
    <property type="match status" value="1"/>
</dbReference>
<protein>
    <recommendedName>
        <fullName evidence="2">8-amino-7-oxononanoate synthase</fullName>
        <ecNumber evidence="2">2.3.1.47</ecNumber>
    </recommendedName>
</protein>
<dbReference type="OrthoDB" id="9807157at2"/>
<proteinExistence type="inferred from homology"/>
<evidence type="ECO:0000259" key="7">
    <source>
        <dbReference type="Pfam" id="PF00155"/>
    </source>
</evidence>
<feature type="domain" description="Aminotransferase class I/classII large" evidence="7">
    <location>
        <begin position="3"/>
        <end position="343"/>
    </location>
</feature>
<dbReference type="InterPro" id="IPR015424">
    <property type="entry name" value="PyrdxlP-dep_Trfase"/>
</dbReference>
<gene>
    <name evidence="8" type="ORF">D5H75_32845</name>
</gene>
<evidence type="ECO:0000256" key="6">
    <source>
        <dbReference type="RuleBase" id="RU003693"/>
    </source>
</evidence>
<dbReference type="InterPro" id="IPR015421">
    <property type="entry name" value="PyrdxlP-dep_Trfase_major"/>
</dbReference>
<dbReference type="InterPro" id="IPR015422">
    <property type="entry name" value="PyrdxlP-dep_Trfase_small"/>
</dbReference>
<sequence>MCGSNNYLGLTCDPRVRDAAKTAVDRYGTSCTGSRLLNGNLDLHEELEHELAQFFGTEAAAVFPTGYQANLGVLYALLGRGDYVVLDSDDHASLIDGARISRANLRRFRHNDPASLEEQLRAIPAGAGILVVVDGVYSMEGDIADLPALAEVCRRYGAGLLVDDAHGAGVLAQGRGTAAHFRMTDQVDLISLTFSKAFASIGGAVLGPERVINYLKHASRPMLFSAGASPASTAAALTALRVLRAEPWRCERVLAIARRVHGALRELGFNAGASSTPVVPVLLGRPGADDLTNLVEVFAAQRRLLDLGVYVNPVPPPAASYRLRTSFMATHTDEQIQQVIDAFAVLAGEGLGVTR</sequence>
<dbReference type="GO" id="GO:0008710">
    <property type="term" value="F:8-amino-7-oxononanoate synthase activity"/>
    <property type="evidence" value="ECO:0007669"/>
    <property type="project" value="UniProtKB-EC"/>
</dbReference>
<name>A0A3A4AB69_9ACTN</name>
<dbReference type="AlphaFoldDB" id="A0A3A4AB69"/>
<keyword evidence="8" id="KW-0032">Aminotransferase</keyword>
<dbReference type="GO" id="GO:0008483">
    <property type="term" value="F:transaminase activity"/>
    <property type="evidence" value="ECO:0007669"/>
    <property type="project" value="UniProtKB-KW"/>
</dbReference>
<evidence type="ECO:0000256" key="4">
    <source>
        <dbReference type="ARBA" id="ARBA00022898"/>
    </source>
</evidence>
<dbReference type="GO" id="GO:0030170">
    <property type="term" value="F:pyridoxal phosphate binding"/>
    <property type="evidence" value="ECO:0007669"/>
    <property type="project" value="InterPro"/>
</dbReference>
<evidence type="ECO:0000313" key="8">
    <source>
        <dbReference type="EMBL" id="RJL23300.1"/>
    </source>
</evidence>
<dbReference type="Gene3D" id="3.40.640.10">
    <property type="entry name" value="Type I PLP-dependent aspartate aminotransferase-like (Major domain)"/>
    <property type="match status" value="1"/>
</dbReference>
<dbReference type="Proteomes" id="UP000265768">
    <property type="component" value="Unassembled WGS sequence"/>
</dbReference>
<comment type="similarity">
    <text evidence="6">Belongs to the class-II pyridoxal-phosphate-dependent aminotransferase family.</text>
</comment>